<dbReference type="GO" id="GO:0051117">
    <property type="term" value="F:ATPase binding"/>
    <property type="evidence" value="ECO:0007669"/>
    <property type="project" value="TreeGrafter"/>
</dbReference>
<dbReference type="EMBL" id="KZ805333">
    <property type="protein sequence ID" value="PVI03311.1"/>
    <property type="molecule type" value="Genomic_DNA"/>
</dbReference>
<dbReference type="InterPro" id="IPR033135">
    <property type="entry name" value="ClpP_His_AS"/>
</dbReference>
<feature type="active site" evidence="6">
    <location>
        <position position="122"/>
    </location>
</feature>
<dbReference type="PRINTS" id="PR00127">
    <property type="entry name" value="CLPPROTEASEP"/>
</dbReference>
<dbReference type="PANTHER" id="PTHR10381">
    <property type="entry name" value="ATP-DEPENDENT CLP PROTEASE PROTEOLYTIC SUBUNIT"/>
    <property type="match status" value="1"/>
</dbReference>
<dbReference type="InterPro" id="IPR029045">
    <property type="entry name" value="ClpP/crotonase-like_dom_sf"/>
</dbReference>
<dbReference type="InterPro" id="IPR023562">
    <property type="entry name" value="ClpP/TepA"/>
</dbReference>
<dbReference type="FunFam" id="3.90.226.10:FF:000002">
    <property type="entry name" value="ATP-dependent Clp protease proteolytic subunit"/>
    <property type="match status" value="1"/>
</dbReference>
<dbReference type="OrthoDB" id="2017408at2759"/>
<dbReference type="GO" id="GO:0006515">
    <property type="term" value="P:protein quality control for misfolded or incompletely synthesized proteins"/>
    <property type="evidence" value="ECO:0007669"/>
    <property type="project" value="TreeGrafter"/>
</dbReference>
<dbReference type="SUPFAM" id="SSF52096">
    <property type="entry name" value="ClpP/crotonase"/>
    <property type="match status" value="1"/>
</dbReference>
<organism evidence="9 10">
    <name type="scientific">Periconia macrospinosa</name>
    <dbReference type="NCBI Taxonomy" id="97972"/>
    <lineage>
        <taxon>Eukaryota</taxon>
        <taxon>Fungi</taxon>
        <taxon>Dikarya</taxon>
        <taxon>Ascomycota</taxon>
        <taxon>Pezizomycotina</taxon>
        <taxon>Dothideomycetes</taxon>
        <taxon>Pleosporomycetidae</taxon>
        <taxon>Pleosporales</taxon>
        <taxon>Massarineae</taxon>
        <taxon>Periconiaceae</taxon>
        <taxon>Periconia</taxon>
    </lineage>
</organism>
<dbReference type="Proteomes" id="UP000244855">
    <property type="component" value="Unassembled WGS sequence"/>
</dbReference>
<protein>
    <recommendedName>
        <fullName evidence="8">ATP-dependent Clp protease proteolytic subunit</fullName>
        <ecNumber evidence="7">3.4.21.92</ecNumber>
    </recommendedName>
</protein>
<dbReference type="PROSITE" id="PS00382">
    <property type="entry name" value="CLP_PROTEASE_HIS"/>
    <property type="match status" value="1"/>
</dbReference>
<keyword evidence="4 7" id="KW-0720">Serine protease</keyword>
<dbReference type="GO" id="GO:0004176">
    <property type="term" value="F:ATP-dependent peptidase activity"/>
    <property type="evidence" value="ECO:0007669"/>
    <property type="project" value="InterPro"/>
</dbReference>
<evidence type="ECO:0000256" key="4">
    <source>
        <dbReference type="ARBA" id="ARBA00022825"/>
    </source>
</evidence>
<evidence type="ECO:0000256" key="6">
    <source>
        <dbReference type="PROSITE-ProRule" id="PRU10086"/>
    </source>
</evidence>
<feature type="active site" evidence="5">
    <location>
        <position position="97"/>
    </location>
</feature>
<comment type="similarity">
    <text evidence="1 8">Belongs to the peptidase S14 family.</text>
</comment>
<evidence type="ECO:0000256" key="1">
    <source>
        <dbReference type="ARBA" id="ARBA00007039"/>
    </source>
</evidence>
<dbReference type="NCBIfam" id="NF009205">
    <property type="entry name" value="PRK12553.1"/>
    <property type="match status" value="1"/>
</dbReference>
<reference evidence="9 10" key="1">
    <citation type="journal article" date="2018" name="Sci. Rep.">
        <title>Comparative genomics provides insights into the lifestyle and reveals functional heterogeneity of dark septate endophytic fungi.</title>
        <authorList>
            <person name="Knapp D.G."/>
            <person name="Nemeth J.B."/>
            <person name="Barry K."/>
            <person name="Hainaut M."/>
            <person name="Henrissat B."/>
            <person name="Johnson J."/>
            <person name="Kuo A."/>
            <person name="Lim J.H.P."/>
            <person name="Lipzen A."/>
            <person name="Nolan M."/>
            <person name="Ohm R.A."/>
            <person name="Tamas L."/>
            <person name="Grigoriev I.V."/>
            <person name="Spatafora J.W."/>
            <person name="Nagy L.G."/>
            <person name="Kovacs G.M."/>
        </authorList>
    </citation>
    <scope>NUCLEOTIDE SEQUENCE [LARGE SCALE GENOMIC DNA]</scope>
    <source>
        <strain evidence="9 10">DSE2036</strain>
    </source>
</reference>
<dbReference type="GO" id="GO:0004252">
    <property type="term" value="F:serine-type endopeptidase activity"/>
    <property type="evidence" value="ECO:0007669"/>
    <property type="project" value="UniProtKB-EC"/>
</dbReference>
<dbReference type="AlphaFoldDB" id="A0A2V1DYQ5"/>
<keyword evidence="2 7" id="KW-0645">Protease</keyword>
<gene>
    <name evidence="9" type="ORF">DM02DRAFT_521097</name>
</gene>
<evidence type="ECO:0000256" key="8">
    <source>
        <dbReference type="RuleBase" id="RU003567"/>
    </source>
</evidence>
<accession>A0A2V1DYQ5</accession>
<dbReference type="NCBIfam" id="NF001368">
    <property type="entry name" value="PRK00277.1"/>
    <property type="match status" value="1"/>
</dbReference>
<evidence type="ECO:0000256" key="7">
    <source>
        <dbReference type="RuleBase" id="RU000549"/>
    </source>
</evidence>
<dbReference type="InterPro" id="IPR001907">
    <property type="entry name" value="ClpP"/>
</dbReference>
<keyword evidence="3 7" id="KW-0378">Hydrolase</keyword>
<dbReference type="STRING" id="97972.A0A2V1DYQ5"/>
<evidence type="ECO:0000313" key="10">
    <source>
        <dbReference type="Proteomes" id="UP000244855"/>
    </source>
</evidence>
<evidence type="ECO:0000313" key="9">
    <source>
        <dbReference type="EMBL" id="PVI03311.1"/>
    </source>
</evidence>
<sequence length="203" mass="22578">MPVPYVTETVAGGWKTSDIFSRLLAERIICLNGEVNDPMSATVTAQLLFLESEAPEKPISLYINSPGGSVTAGMAIYDTMNYVRCPITTICMGQAASMGSLLLCGGAPGQRFILPHSRVMIHQPSGGYSGKASDIADHAKEILRVRDSLNKIYQSHLTKKRDLQEIERYMERDYFMDAQEALEFGIVDRILEKREDVEAEKKE</sequence>
<evidence type="ECO:0000256" key="3">
    <source>
        <dbReference type="ARBA" id="ARBA00022801"/>
    </source>
</evidence>
<dbReference type="InterPro" id="IPR018215">
    <property type="entry name" value="ClpP_Ser_AS"/>
</dbReference>
<dbReference type="EC" id="3.4.21.92" evidence="7"/>
<evidence type="ECO:0000256" key="5">
    <source>
        <dbReference type="PROSITE-ProRule" id="PRU10085"/>
    </source>
</evidence>
<proteinExistence type="inferred from homology"/>
<dbReference type="HAMAP" id="MF_00444">
    <property type="entry name" value="ClpP"/>
    <property type="match status" value="1"/>
</dbReference>
<dbReference type="CDD" id="cd07017">
    <property type="entry name" value="S14_ClpP_2"/>
    <property type="match status" value="1"/>
</dbReference>
<dbReference type="Pfam" id="PF00574">
    <property type="entry name" value="CLP_protease"/>
    <property type="match status" value="1"/>
</dbReference>
<dbReference type="GO" id="GO:0009368">
    <property type="term" value="C:endopeptidase Clp complex"/>
    <property type="evidence" value="ECO:0007669"/>
    <property type="project" value="TreeGrafter"/>
</dbReference>
<dbReference type="PANTHER" id="PTHR10381:SF11">
    <property type="entry name" value="ATP-DEPENDENT CLP PROTEASE PROTEOLYTIC SUBUNIT, MITOCHONDRIAL"/>
    <property type="match status" value="1"/>
</dbReference>
<dbReference type="PROSITE" id="PS00381">
    <property type="entry name" value="CLP_PROTEASE_SER"/>
    <property type="match status" value="1"/>
</dbReference>
<keyword evidence="10" id="KW-1185">Reference proteome</keyword>
<evidence type="ECO:0000256" key="2">
    <source>
        <dbReference type="ARBA" id="ARBA00022670"/>
    </source>
</evidence>
<name>A0A2V1DYQ5_9PLEO</name>
<dbReference type="Gene3D" id="3.90.226.10">
    <property type="entry name" value="2-enoyl-CoA Hydratase, Chain A, domain 1"/>
    <property type="match status" value="1"/>
</dbReference>